<sequence length="301" mass="33736">MITVIRVVDKEYRTERRCNRVTPTNAQNTSEFAQRRHSTQQPPMNKQMIKRSWENSLPRQTTARPREKERANGRDSGLQTVRNTIDSRHIPFRLVSAHGWTHKRERVRKSLPSRLPSPPPPRSAPLPGTSVRGPARAWRCPALGSTRVSVLQASRARSRACLQRADLPTFGERIREIFVSGSRPIRGRQRTLRRCRSSPARRLDVMWGMCAANCCDSPPLINTFLDHSAGAAADAIFTRRQPRSLAPYSVPAGEFRARFGLAISVITHLFAKIVPHGDADMACTSSSCRAFPSGDGTIPER</sequence>
<name>A0A2R6X057_MARPO</name>
<proteinExistence type="predicted"/>
<feature type="region of interest" description="Disordered" evidence="1">
    <location>
        <begin position="21"/>
        <end position="77"/>
    </location>
</feature>
<protein>
    <submittedName>
        <fullName evidence="2">Uncharacterized protein</fullName>
    </submittedName>
</protein>
<accession>A0A2R6X057</accession>
<feature type="compositionally biased region" description="Polar residues" evidence="1">
    <location>
        <begin position="21"/>
        <end position="32"/>
    </location>
</feature>
<evidence type="ECO:0000256" key="1">
    <source>
        <dbReference type="SAM" id="MobiDB-lite"/>
    </source>
</evidence>
<gene>
    <name evidence="2" type="ORF">MARPO_0045s0141</name>
</gene>
<feature type="compositionally biased region" description="Pro residues" evidence="1">
    <location>
        <begin position="115"/>
        <end position="124"/>
    </location>
</feature>
<keyword evidence="3" id="KW-1185">Reference proteome</keyword>
<dbReference type="EMBL" id="KZ772717">
    <property type="protein sequence ID" value="PTQ39498.1"/>
    <property type="molecule type" value="Genomic_DNA"/>
</dbReference>
<evidence type="ECO:0000313" key="3">
    <source>
        <dbReference type="Proteomes" id="UP000244005"/>
    </source>
</evidence>
<evidence type="ECO:0000313" key="2">
    <source>
        <dbReference type="EMBL" id="PTQ39498.1"/>
    </source>
</evidence>
<feature type="compositionally biased region" description="Polar residues" evidence="1">
    <location>
        <begin position="54"/>
        <end position="63"/>
    </location>
</feature>
<organism evidence="2 3">
    <name type="scientific">Marchantia polymorpha</name>
    <name type="common">Common liverwort</name>
    <name type="synonym">Marchantia aquatica</name>
    <dbReference type="NCBI Taxonomy" id="3197"/>
    <lineage>
        <taxon>Eukaryota</taxon>
        <taxon>Viridiplantae</taxon>
        <taxon>Streptophyta</taxon>
        <taxon>Embryophyta</taxon>
        <taxon>Marchantiophyta</taxon>
        <taxon>Marchantiopsida</taxon>
        <taxon>Marchantiidae</taxon>
        <taxon>Marchantiales</taxon>
        <taxon>Marchantiaceae</taxon>
        <taxon>Marchantia</taxon>
    </lineage>
</organism>
<feature type="compositionally biased region" description="Basic and acidic residues" evidence="1">
    <location>
        <begin position="64"/>
        <end position="73"/>
    </location>
</feature>
<feature type="region of interest" description="Disordered" evidence="1">
    <location>
        <begin position="109"/>
        <end position="133"/>
    </location>
</feature>
<dbReference type="Proteomes" id="UP000244005">
    <property type="component" value="Unassembled WGS sequence"/>
</dbReference>
<dbReference type="AlphaFoldDB" id="A0A2R6X057"/>
<reference evidence="3" key="1">
    <citation type="journal article" date="2017" name="Cell">
        <title>Insights into land plant evolution garnered from the Marchantia polymorpha genome.</title>
        <authorList>
            <person name="Bowman J.L."/>
            <person name="Kohchi T."/>
            <person name="Yamato K.T."/>
            <person name="Jenkins J."/>
            <person name="Shu S."/>
            <person name="Ishizaki K."/>
            <person name="Yamaoka S."/>
            <person name="Nishihama R."/>
            <person name="Nakamura Y."/>
            <person name="Berger F."/>
            <person name="Adam C."/>
            <person name="Aki S.S."/>
            <person name="Althoff F."/>
            <person name="Araki T."/>
            <person name="Arteaga-Vazquez M.A."/>
            <person name="Balasubrmanian S."/>
            <person name="Barry K."/>
            <person name="Bauer D."/>
            <person name="Boehm C.R."/>
            <person name="Briginshaw L."/>
            <person name="Caballero-Perez J."/>
            <person name="Catarino B."/>
            <person name="Chen F."/>
            <person name="Chiyoda S."/>
            <person name="Chovatia M."/>
            <person name="Davies K.M."/>
            <person name="Delmans M."/>
            <person name="Demura T."/>
            <person name="Dierschke T."/>
            <person name="Dolan L."/>
            <person name="Dorantes-Acosta A.E."/>
            <person name="Eklund D.M."/>
            <person name="Florent S.N."/>
            <person name="Flores-Sandoval E."/>
            <person name="Fujiyama A."/>
            <person name="Fukuzawa H."/>
            <person name="Galik B."/>
            <person name="Grimanelli D."/>
            <person name="Grimwood J."/>
            <person name="Grossniklaus U."/>
            <person name="Hamada T."/>
            <person name="Haseloff J."/>
            <person name="Hetherington A.J."/>
            <person name="Higo A."/>
            <person name="Hirakawa Y."/>
            <person name="Hundley H.N."/>
            <person name="Ikeda Y."/>
            <person name="Inoue K."/>
            <person name="Inoue S.I."/>
            <person name="Ishida S."/>
            <person name="Jia Q."/>
            <person name="Kakita M."/>
            <person name="Kanazawa T."/>
            <person name="Kawai Y."/>
            <person name="Kawashima T."/>
            <person name="Kennedy M."/>
            <person name="Kinose K."/>
            <person name="Kinoshita T."/>
            <person name="Kohara Y."/>
            <person name="Koide E."/>
            <person name="Komatsu K."/>
            <person name="Kopischke S."/>
            <person name="Kubo M."/>
            <person name="Kyozuka J."/>
            <person name="Lagercrantz U."/>
            <person name="Lin S.S."/>
            <person name="Lindquist E."/>
            <person name="Lipzen A.M."/>
            <person name="Lu C.W."/>
            <person name="De Luna E."/>
            <person name="Martienssen R.A."/>
            <person name="Minamino N."/>
            <person name="Mizutani M."/>
            <person name="Mizutani M."/>
            <person name="Mochizuki N."/>
            <person name="Monte I."/>
            <person name="Mosher R."/>
            <person name="Nagasaki H."/>
            <person name="Nakagami H."/>
            <person name="Naramoto S."/>
            <person name="Nishitani K."/>
            <person name="Ohtani M."/>
            <person name="Okamoto T."/>
            <person name="Okumura M."/>
            <person name="Phillips J."/>
            <person name="Pollak B."/>
            <person name="Reinders A."/>
            <person name="Rovekamp M."/>
            <person name="Sano R."/>
            <person name="Sawa S."/>
            <person name="Schmid M.W."/>
            <person name="Shirakawa M."/>
            <person name="Solano R."/>
            <person name="Spunde A."/>
            <person name="Suetsugu N."/>
            <person name="Sugano S."/>
            <person name="Sugiyama A."/>
            <person name="Sun R."/>
            <person name="Suzuki Y."/>
            <person name="Takenaka M."/>
            <person name="Takezawa D."/>
            <person name="Tomogane H."/>
            <person name="Tsuzuki M."/>
            <person name="Ueda T."/>
            <person name="Umeda M."/>
            <person name="Ward J.M."/>
            <person name="Watanabe Y."/>
            <person name="Yazaki K."/>
            <person name="Yokoyama R."/>
            <person name="Yoshitake Y."/>
            <person name="Yotsui I."/>
            <person name="Zachgo S."/>
            <person name="Schmutz J."/>
        </authorList>
    </citation>
    <scope>NUCLEOTIDE SEQUENCE [LARGE SCALE GENOMIC DNA]</scope>
    <source>
        <strain evidence="3">Tak-1</strain>
    </source>
</reference>
<dbReference type="Gramene" id="Mp6g19220.1">
    <property type="protein sequence ID" value="Mp6g19220.1.cds"/>
    <property type="gene ID" value="Mp6g19220"/>
</dbReference>